<dbReference type="Proteomes" id="UP000008281">
    <property type="component" value="Unassembled WGS sequence"/>
</dbReference>
<gene>
    <name evidence="2" type="ORF">CRE_13957</name>
</gene>
<dbReference type="GeneID" id="9805801"/>
<dbReference type="HOGENOM" id="CLU_947438_0_0_1"/>
<dbReference type="AlphaFoldDB" id="E3M8Y5"/>
<proteinExistence type="predicted"/>
<dbReference type="RefSeq" id="XP_003107386.2">
    <property type="nucleotide sequence ID" value="XM_003107338.2"/>
</dbReference>
<evidence type="ECO:0000313" key="3">
    <source>
        <dbReference type="Proteomes" id="UP000008281"/>
    </source>
</evidence>
<reference evidence="2" key="1">
    <citation type="submission" date="2007-07" db="EMBL/GenBank/DDBJ databases">
        <title>PCAP assembly of the Caenorhabditis remanei genome.</title>
        <authorList>
            <consortium name="The Caenorhabditis remanei Sequencing Consortium"/>
            <person name="Wilson R.K."/>
        </authorList>
    </citation>
    <scope>NUCLEOTIDE SEQUENCE [LARGE SCALE GENOMIC DNA]</scope>
    <source>
        <strain evidence="2">PB4641</strain>
    </source>
</reference>
<evidence type="ECO:0000313" key="2">
    <source>
        <dbReference type="EMBL" id="EFO95706.1"/>
    </source>
</evidence>
<feature type="region of interest" description="Disordered" evidence="1">
    <location>
        <begin position="234"/>
        <end position="257"/>
    </location>
</feature>
<dbReference type="EMBL" id="DS268429">
    <property type="protein sequence ID" value="EFO95706.1"/>
    <property type="molecule type" value="Genomic_DNA"/>
</dbReference>
<sequence>MKVKKRSRVISTTSFHPYGIHPIPQLLTIMDNEEYRGTEEQKRELEEWDKLLFDCQEDPPHSESMEDQLTTKPDAEMQSEMLMDIQDGEDEKEKIALDYWFPDDLLEERGEEEIEDIREFTAEEANNLLNLHKDLDELYEIETEHTTKNGMTYTKKTVKPPMNFECKGNEAPTEEYIAKVTGNPPKWSIRVLKRFTDVGICDGRTAGISVPQLKNQLPDKVKPSFAESDKLIRQSSGLNKKSTVGFTPQPTTSGMLGSARNTMQKQKQPSLRVQVLHKLANNLHQHPNLSMRVG</sequence>
<name>E3M8Y5_CAERE</name>
<dbReference type="KEGG" id="crq:GCK72_003581"/>
<keyword evidence="3" id="KW-1185">Reference proteome</keyword>
<dbReference type="CTD" id="9805801"/>
<dbReference type="InParanoid" id="E3M8Y5"/>
<accession>E3M8Y5</accession>
<evidence type="ECO:0000256" key="1">
    <source>
        <dbReference type="SAM" id="MobiDB-lite"/>
    </source>
</evidence>
<organism evidence="3">
    <name type="scientific">Caenorhabditis remanei</name>
    <name type="common">Caenorhabditis vulgaris</name>
    <dbReference type="NCBI Taxonomy" id="31234"/>
    <lineage>
        <taxon>Eukaryota</taxon>
        <taxon>Metazoa</taxon>
        <taxon>Ecdysozoa</taxon>
        <taxon>Nematoda</taxon>
        <taxon>Chromadorea</taxon>
        <taxon>Rhabditida</taxon>
        <taxon>Rhabditina</taxon>
        <taxon>Rhabditomorpha</taxon>
        <taxon>Rhabditoidea</taxon>
        <taxon>Rhabditidae</taxon>
        <taxon>Peloderinae</taxon>
        <taxon>Caenorhabditis</taxon>
    </lineage>
</organism>
<protein>
    <submittedName>
        <fullName evidence="2">Uncharacterized protein</fullName>
    </submittedName>
</protein>